<name>A0ABY3RKU8_9BRAD</name>
<organism evidence="1 2">
    <name type="scientific">Bradyrhizobium ontarionense</name>
    <dbReference type="NCBI Taxonomy" id="2898149"/>
    <lineage>
        <taxon>Bacteria</taxon>
        <taxon>Pseudomonadati</taxon>
        <taxon>Pseudomonadota</taxon>
        <taxon>Alphaproteobacteria</taxon>
        <taxon>Hyphomicrobiales</taxon>
        <taxon>Nitrobacteraceae</taxon>
        <taxon>Bradyrhizobium</taxon>
    </lineage>
</organism>
<accession>A0ABY3RKU8</accession>
<dbReference type="RefSeq" id="WP_231327450.1">
    <property type="nucleotide sequence ID" value="NZ_CP088156.1"/>
</dbReference>
<protein>
    <submittedName>
        <fullName evidence="1">Uncharacterized protein</fullName>
    </submittedName>
</protein>
<reference evidence="1" key="1">
    <citation type="journal article" date="2024" name="Antonie Van Leeuwenhoek">
        <title>Bradyrhizobium ontarionense sp. nov., a novel bacterial symbiont isolated from Aeschynomene indica (Indian jointvetch), harbours photosynthesis, nitrogen fixation and nitrous oxide (N2O) reductase genes.</title>
        <authorList>
            <person name="Bromfield E.S.P."/>
            <person name="Cloutier S."/>
        </authorList>
    </citation>
    <scope>NUCLEOTIDE SEQUENCE</scope>
    <source>
        <strain evidence="1">A19</strain>
    </source>
</reference>
<sequence>MAFDVQDACPHLLPAIISFVISEFLQGCAAYAQAMHPIQIPADPQDELQQEGIAEQDHDLRARRARAPKLVPVASNASSGCTVEEPKPRPA</sequence>
<dbReference type="EMBL" id="CP088156">
    <property type="protein sequence ID" value="UFZ08001.1"/>
    <property type="molecule type" value="Genomic_DNA"/>
</dbReference>
<proteinExistence type="predicted"/>
<gene>
    <name evidence="1" type="ORF">LQG66_17625</name>
</gene>
<evidence type="ECO:0000313" key="1">
    <source>
        <dbReference type="EMBL" id="UFZ08001.1"/>
    </source>
</evidence>
<keyword evidence="2" id="KW-1185">Reference proteome</keyword>
<dbReference type="Proteomes" id="UP001431010">
    <property type="component" value="Chromosome"/>
</dbReference>
<evidence type="ECO:0000313" key="2">
    <source>
        <dbReference type="Proteomes" id="UP001431010"/>
    </source>
</evidence>